<feature type="transmembrane region" description="Helical" evidence="9">
    <location>
        <begin position="49"/>
        <end position="70"/>
    </location>
</feature>
<evidence type="ECO:0000256" key="1">
    <source>
        <dbReference type="ARBA" id="ARBA00004651"/>
    </source>
</evidence>
<dbReference type="Proteomes" id="UP000319424">
    <property type="component" value="Unassembled WGS sequence"/>
</dbReference>
<evidence type="ECO:0000256" key="7">
    <source>
        <dbReference type="ARBA" id="ARBA00022989"/>
    </source>
</evidence>
<keyword evidence="7 9" id="KW-1133">Transmembrane helix</keyword>
<gene>
    <name evidence="10" type="ORF">FL857_02530</name>
</gene>
<organism evidence="10 11">
    <name type="scientific">Criibacterium bergeronii</name>
    <dbReference type="NCBI Taxonomy" id="1871336"/>
    <lineage>
        <taxon>Bacteria</taxon>
        <taxon>Bacillati</taxon>
        <taxon>Bacillota</taxon>
        <taxon>Clostridia</taxon>
        <taxon>Peptostreptococcales</taxon>
        <taxon>Filifactoraceae</taxon>
        <taxon>Criibacterium</taxon>
    </lineage>
</organism>
<proteinExistence type="predicted"/>
<keyword evidence="6 9" id="KW-0812">Transmembrane</keyword>
<keyword evidence="3" id="KW-1003">Cell membrane</keyword>
<dbReference type="InterPro" id="IPR004704">
    <property type="entry name" value="PTS_IID_man"/>
</dbReference>
<evidence type="ECO:0000256" key="4">
    <source>
        <dbReference type="ARBA" id="ARBA00022597"/>
    </source>
</evidence>
<evidence type="ECO:0000256" key="8">
    <source>
        <dbReference type="ARBA" id="ARBA00023136"/>
    </source>
</evidence>
<dbReference type="PANTHER" id="PTHR32502">
    <property type="entry name" value="N-ACETYLGALACTOSAMINE PERMEASE II COMPONENT-RELATED"/>
    <property type="match status" value="1"/>
</dbReference>
<dbReference type="GO" id="GO:0005886">
    <property type="term" value="C:plasma membrane"/>
    <property type="evidence" value="ECO:0007669"/>
    <property type="project" value="UniProtKB-SubCell"/>
</dbReference>
<dbReference type="RefSeq" id="WP_144015603.1">
    <property type="nucleotide sequence ID" value="NZ_VJXW01000002.1"/>
</dbReference>
<dbReference type="Pfam" id="PF03613">
    <property type="entry name" value="EIID-AGA"/>
    <property type="match status" value="1"/>
</dbReference>
<dbReference type="PANTHER" id="PTHR32502:SF5">
    <property type="entry name" value="N-ACETYLGALACTOSAMINE PERMEASE IID COMPONENT-RELATED"/>
    <property type="match status" value="1"/>
</dbReference>
<feature type="transmembrane region" description="Helical" evidence="9">
    <location>
        <begin position="91"/>
        <end position="111"/>
    </location>
</feature>
<accession>A0A552VD02</accession>
<keyword evidence="2" id="KW-0813">Transport</keyword>
<dbReference type="GO" id="GO:0009401">
    <property type="term" value="P:phosphoenolpyruvate-dependent sugar phosphotransferase system"/>
    <property type="evidence" value="ECO:0007669"/>
    <property type="project" value="UniProtKB-KW"/>
</dbReference>
<evidence type="ECO:0000256" key="6">
    <source>
        <dbReference type="ARBA" id="ARBA00022692"/>
    </source>
</evidence>
<dbReference type="OrthoDB" id="9795582at2"/>
<evidence type="ECO:0000256" key="5">
    <source>
        <dbReference type="ARBA" id="ARBA00022683"/>
    </source>
</evidence>
<dbReference type="PROSITE" id="PS51108">
    <property type="entry name" value="PTS_EIID"/>
    <property type="match status" value="1"/>
</dbReference>
<sequence>MKDEKFETINCIKLGLFGPIAGIGYALFWFTILPIVAGITSSLAMEGNALGPIIFFIVYLVIFLCRIPLANLGYKLGVKALDFTNEQSAKISRAATILGVTVIGGLIASYVNIDVLSEITTAAGNVVKIQSDLLDKIIPNFLPVVYTFLMYYLLKKKNANPTVLIGVTFVLAIVFSALGIL</sequence>
<dbReference type="AlphaFoldDB" id="A0A552VD02"/>
<evidence type="ECO:0000256" key="3">
    <source>
        <dbReference type="ARBA" id="ARBA00022475"/>
    </source>
</evidence>
<protein>
    <recommendedName>
        <fullName evidence="12">PTS system mannose/fructose/sorbose family transporter subunit IID</fullName>
    </recommendedName>
</protein>
<feature type="transmembrane region" description="Helical" evidence="9">
    <location>
        <begin position="161"/>
        <end position="180"/>
    </location>
</feature>
<evidence type="ECO:0000313" key="11">
    <source>
        <dbReference type="Proteomes" id="UP000319424"/>
    </source>
</evidence>
<evidence type="ECO:0000313" key="10">
    <source>
        <dbReference type="EMBL" id="TRW28358.1"/>
    </source>
</evidence>
<feature type="transmembrane region" description="Helical" evidence="9">
    <location>
        <begin position="137"/>
        <end position="154"/>
    </location>
</feature>
<reference evidence="10 11" key="1">
    <citation type="submission" date="2019-07" db="EMBL/GenBank/DDBJ databases">
        <title>Criibacterium bergeronii gen. nov., sp. nov. isolated from human clinical samples.</title>
        <authorList>
            <person name="Maheux A.F."/>
            <person name="Boudreau D.K."/>
            <person name="Berube E."/>
            <person name="Brodeur S."/>
            <person name="Bernard K.A."/>
            <person name="Abed J.Y."/>
            <person name="Ducrey E."/>
            <person name="Guay E.F."/>
            <person name="Raymond F."/>
            <person name="Corbeil J."/>
            <person name="Domingo M.-C."/>
            <person name="Roy P.H."/>
            <person name="Boissinot M."/>
            <person name="Tocheva E.I."/>
            <person name="Omar R.F."/>
        </authorList>
    </citation>
    <scope>NUCLEOTIDE SEQUENCE [LARGE SCALE GENOMIC DNA]</scope>
    <source>
        <strain evidence="10 11">CCRI-24246</strain>
    </source>
</reference>
<keyword evidence="4" id="KW-0762">Sugar transport</keyword>
<comment type="caution">
    <text evidence="10">The sequence shown here is derived from an EMBL/GenBank/DDBJ whole genome shotgun (WGS) entry which is preliminary data.</text>
</comment>
<comment type="subcellular location">
    <subcellularLocation>
        <location evidence="1">Cell membrane</location>
        <topology evidence="1">Multi-pass membrane protein</topology>
    </subcellularLocation>
</comment>
<evidence type="ECO:0000256" key="9">
    <source>
        <dbReference type="SAM" id="Phobius"/>
    </source>
</evidence>
<evidence type="ECO:0008006" key="12">
    <source>
        <dbReference type="Google" id="ProtNLM"/>
    </source>
</evidence>
<keyword evidence="8 9" id="KW-0472">Membrane</keyword>
<dbReference type="EMBL" id="VJXW01000002">
    <property type="protein sequence ID" value="TRW28358.1"/>
    <property type="molecule type" value="Genomic_DNA"/>
</dbReference>
<name>A0A552VD02_9FIRM</name>
<evidence type="ECO:0000256" key="2">
    <source>
        <dbReference type="ARBA" id="ARBA00022448"/>
    </source>
</evidence>
<dbReference type="InterPro" id="IPR050303">
    <property type="entry name" value="GatZ_KbaZ_carbometab"/>
</dbReference>
<keyword evidence="5" id="KW-0598">Phosphotransferase system</keyword>
<feature type="transmembrane region" description="Helical" evidence="9">
    <location>
        <begin position="12"/>
        <end position="37"/>
    </location>
</feature>